<keyword evidence="3" id="KW-1185">Reference proteome</keyword>
<protein>
    <submittedName>
        <fullName evidence="2">Cro/C1-type helix-turn-helix DNA-binding protein</fullName>
    </submittedName>
</protein>
<organism evidence="2 3">
    <name type="scientific">Leptospira meyeri</name>
    <dbReference type="NCBI Taxonomy" id="29508"/>
    <lineage>
        <taxon>Bacteria</taxon>
        <taxon>Pseudomonadati</taxon>
        <taxon>Spirochaetota</taxon>
        <taxon>Spirochaetia</taxon>
        <taxon>Leptospirales</taxon>
        <taxon>Leptospiraceae</taxon>
        <taxon>Leptospira</taxon>
    </lineage>
</organism>
<dbReference type="AlphaFoldDB" id="A0A4R8MTF0"/>
<keyword evidence="2" id="KW-0238">DNA-binding</keyword>
<evidence type="ECO:0000259" key="1">
    <source>
        <dbReference type="PROSITE" id="PS50943"/>
    </source>
</evidence>
<evidence type="ECO:0000313" key="3">
    <source>
        <dbReference type="Proteomes" id="UP000294684"/>
    </source>
</evidence>
<comment type="caution">
    <text evidence="2">The sequence shown here is derived from an EMBL/GenBank/DDBJ whole genome shotgun (WGS) entry which is preliminary data.</text>
</comment>
<dbReference type="Proteomes" id="UP000294684">
    <property type="component" value="Unassembled WGS sequence"/>
</dbReference>
<dbReference type="InterPro" id="IPR010982">
    <property type="entry name" value="Lambda_DNA-bd_dom_sf"/>
</dbReference>
<gene>
    <name evidence="2" type="ORF">CLV96_0300</name>
</gene>
<dbReference type="EMBL" id="SORO01000001">
    <property type="protein sequence ID" value="TDY71338.1"/>
    <property type="molecule type" value="Genomic_DNA"/>
</dbReference>
<name>A0A4R8MTF0_LEPME</name>
<dbReference type="GO" id="GO:0003677">
    <property type="term" value="F:DNA binding"/>
    <property type="evidence" value="ECO:0007669"/>
    <property type="project" value="UniProtKB-KW"/>
</dbReference>
<dbReference type="SUPFAM" id="SSF47413">
    <property type="entry name" value="lambda repressor-like DNA-binding domains"/>
    <property type="match status" value="1"/>
</dbReference>
<dbReference type="PROSITE" id="PS50943">
    <property type="entry name" value="HTH_CROC1"/>
    <property type="match status" value="1"/>
</dbReference>
<evidence type="ECO:0000313" key="2">
    <source>
        <dbReference type="EMBL" id="TDY71338.1"/>
    </source>
</evidence>
<sequence length="75" mass="8691">MSLVLIRKKLIQVINEEVKKRKLSIRRMAEMSDLSYSQIQKILADDNPNVSLDSLLTLCDALKLSYELDLKNNRN</sequence>
<feature type="domain" description="HTH cro/C1-type" evidence="1">
    <location>
        <begin position="14"/>
        <end position="70"/>
    </location>
</feature>
<reference evidence="2 3" key="1">
    <citation type="submission" date="2019-03" db="EMBL/GenBank/DDBJ databases">
        <title>Genomic Encyclopedia of Archaeal and Bacterial Type Strains, Phase II (KMG-II): from individual species to whole genera.</title>
        <authorList>
            <person name="Goeker M."/>
        </authorList>
    </citation>
    <scope>NUCLEOTIDE SEQUENCE [LARGE SCALE GENOMIC DNA]</scope>
    <source>
        <strain evidence="2 3">DSM 21537</strain>
    </source>
</reference>
<dbReference type="OrthoDB" id="343788at2"/>
<accession>A0A4R8MTF0</accession>
<proteinExistence type="predicted"/>
<dbReference type="Pfam" id="PF13443">
    <property type="entry name" value="HTH_26"/>
    <property type="match status" value="1"/>
</dbReference>
<dbReference type="Gene3D" id="1.10.260.40">
    <property type="entry name" value="lambda repressor-like DNA-binding domains"/>
    <property type="match status" value="1"/>
</dbReference>
<dbReference type="SMART" id="SM00530">
    <property type="entry name" value="HTH_XRE"/>
    <property type="match status" value="1"/>
</dbReference>
<dbReference type="InterPro" id="IPR001387">
    <property type="entry name" value="Cro/C1-type_HTH"/>
</dbReference>